<feature type="region of interest" description="Disordered" evidence="1">
    <location>
        <begin position="21"/>
        <end position="56"/>
    </location>
</feature>
<sequence length="56" mass="6334">MHLTDEELERILREIARAAVEEMERGADRPPQGTGAGRVLPQQPQEEPEVDHSEQT</sequence>
<keyword evidence="3" id="KW-1185">Reference proteome</keyword>
<gene>
    <name evidence="2" type="ORF">L0P57_13250</name>
</gene>
<reference evidence="2 3" key="1">
    <citation type="submission" date="2022-01" db="EMBL/GenBank/DDBJ databases">
        <title>Collection of gut derived symbiotic bacterial strains cultured from healthy donors.</title>
        <authorList>
            <person name="Lin H."/>
            <person name="Kohout C."/>
            <person name="Waligurski E."/>
            <person name="Pamer E.G."/>
        </authorList>
    </citation>
    <scope>NUCLEOTIDE SEQUENCE [LARGE SCALE GENOMIC DNA]</scope>
    <source>
        <strain evidence="2 3">DFI.7.58</strain>
    </source>
</reference>
<accession>A0ABS9MMF0</accession>
<proteinExistence type="predicted"/>
<dbReference type="Proteomes" id="UP001298681">
    <property type="component" value="Unassembled WGS sequence"/>
</dbReference>
<evidence type="ECO:0000313" key="3">
    <source>
        <dbReference type="Proteomes" id="UP001298681"/>
    </source>
</evidence>
<evidence type="ECO:0000313" key="2">
    <source>
        <dbReference type="EMBL" id="MCG4611896.1"/>
    </source>
</evidence>
<organism evidence="2 3">
    <name type="scientific">Anaeromassilibacillus senegalensis</name>
    <dbReference type="NCBI Taxonomy" id="1673717"/>
    <lineage>
        <taxon>Bacteria</taxon>
        <taxon>Bacillati</taxon>
        <taxon>Bacillota</taxon>
        <taxon>Clostridia</taxon>
        <taxon>Eubacteriales</taxon>
        <taxon>Acutalibacteraceae</taxon>
        <taxon>Anaeromassilibacillus</taxon>
    </lineage>
</organism>
<evidence type="ECO:0000256" key="1">
    <source>
        <dbReference type="SAM" id="MobiDB-lite"/>
    </source>
</evidence>
<dbReference type="RefSeq" id="WP_191521516.1">
    <property type="nucleotide sequence ID" value="NZ_JAKNHQ010000026.1"/>
</dbReference>
<protein>
    <submittedName>
        <fullName evidence="2">Uncharacterized protein</fullName>
    </submittedName>
</protein>
<name>A0ABS9MMF0_9FIRM</name>
<dbReference type="EMBL" id="JAKNHQ010000026">
    <property type="protein sequence ID" value="MCG4611896.1"/>
    <property type="molecule type" value="Genomic_DNA"/>
</dbReference>
<comment type="caution">
    <text evidence="2">The sequence shown here is derived from an EMBL/GenBank/DDBJ whole genome shotgun (WGS) entry which is preliminary data.</text>
</comment>